<proteinExistence type="predicted"/>
<protein>
    <submittedName>
        <fullName evidence="2">IS3 family transposase</fullName>
    </submittedName>
</protein>
<evidence type="ECO:0000313" key="2">
    <source>
        <dbReference type="EMBL" id="MBD2701849.1"/>
    </source>
</evidence>
<accession>A0A927ANH2</accession>
<sequence>MPLCRAAGAESCWSRLKAELVENGAFRSLEDARIELFDYIECYYN</sequence>
<dbReference type="Pfam" id="PF13333">
    <property type="entry name" value="rve_2"/>
    <property type="match status" value="1"/>
</dbReference>
<gene>
    <name evidence="2" type="ORF">IC229_14460</name>
</gene>
<evidence type="ECO:0000313" key="3">
    <source>
        <dbReference type="Proteomes" id="UP000598820"/>
    </source>
</evidence>
<evidence type="ECO:0000259" key="1">
    <source>
        <dbReference type="Pfam" id="PF13333"/>
    </source>
</evidence>
<dbReference type="GO" id="GO:0015074">
    <property type="term" value="P:DNA integration"/>
    <property type="evidence" value="ECO:0007669"/>
    <property type="project" value="InterPro"/>
</dbReference>
<dbReference type="InterPro" id="IPR001584">
    <property type="entry name" value="Integrase_cat-core"/>
</dbReference>
<organism evidence="2 3">
    <name type="scientific">Spirosoma profusum</name>
    <dbReference type="NCBI Taxonomy" id="2771354"/>
    <lineage>
        <taxon>Bacteria</taxon>
        <taxon>Pseudomonadati</taxon>
        <taxon>Bacteroidota</taxon>
        <taxon>Cytophagia</taxon>
        <taxon>Cytophagales</taxon>
        <taxon>Cytophagaceae</taxon>
        <taxon>Spirosoma</taxon>
    </lineage>
</organism>
<comment type="caution">
    <text evidence="2">The sequence shown here is derived from an EMBL/GenBank/DDBJ whole genome shotgun (WGS) entry which is preliminary data.</text>
</comment>
<dbReference type="EMBL" id="JACWZY010000011">
    <property type="protein sequence ID" value="MBD2701849.1"/>
    <property type="molecule type" value="Genomic_DNA"/>
</dbReference>
<keyword evidence="3" id="KW-1185">Reference proteome</keyword>
<name>A0A927ANH2_9BACT</name>
<dbReference type="AlphaFoldDB" id="A0A927ANH2"/>
<reference evidence="2" key="1">
    <citation type="submission" date="2020-09" db="EMBL/GenBank/DDBJ databases">
        <authorList>
            <person name="Kim M.K."/>
        </authorList>
    </citation>
    <scope>NUCLEOTIDE SEQUENCE</scope>
    <source>
        <strain evidence="2">BT702</strain>
    </source>
</reference>
<feature type="domain" description="Integrase catalytic" evidence="1">
    <location>
        <begin position="10"/>
        <end position="45"/>
    </location>
</feature>
<dbReference type="Proteomes" id="UP000598820">
    <property type="component" value="Unassembled WGS sequence"/>
</dbReference>